<sequence>MSQIKTLKLKNAIHYKSYHHEFIKFNEGSLQFFLDETGLDRSAVSMSAINVYAGSASVAWFFSNTFVLNDKFAQVSGLKDVHRCQNLCSRLSSMMIKYICHTNSSWIKEQYQMASDLSVAKFSTFSGKVLQLMTYVLWVSSLRKVCKTRRGSYTFTWSQDLKYAKLGTLHIISIDQSVYVLTLTLLQELVQKIEEWACVLTIIHFQSHRWINLTEKFIISYLNDQAKVVTSHFRSTDYLDSQLPFSFIKSLEGIVVGVVISKADSMTSYKNENYLERMRTIIYDEFDSMATLMDIDRLITDLRKWSLEELVELTGCTKLIGYPGVDIREGVKTLLKHSQGKIDPDPDLITLHRGIIIKDFVLNFHYKHNRFPLLTFDDPETMRLWMELTSDVDEIPSQQVEEIPLEDWGGAHIEKAAEFDQFTSILPLIKDTATCPLVSDLDILISQPLLHQEYEEFDDYVFASSALKGAPRLLQTILQDSGVFQSYRDYIKAWCNDGYPFDNQLFSDYCIIKLTGKEKEMKPSARLFGASPFPERCRRVSQLYNTFSYLEKYVPGQLLSCGQFKSSLKLFNSTLKRFALPQFHIVNINWDFSKWNNTMREQFVDDTVGVHLDEFFGTHIYRDTMKFYQAATFFTSEWDTDGQHVLKWKGQEGGIEGLNQAEWTLSCLGMVKLCLHEMDLKGDVFIKGDDCRITLEIPKNEVADHDLTEHVEMIVEDLSLRLNRFNMISKPLEVFHSVNIVTASKQFQFNNIMLPSILKKGAKLMSMEDNQLDVMSSRLSSICSAGYNMCSVSVTPLLCWLTTLWWISLECLLNLKVEGFSEDQLLALLLWPQPLGGPGIHNICHFLMRGINDHLTSFTSFLKYCLSEPQYSSIGLLLLNILNIPHKPTMQLKYLIGGMYSLNVDIPINGSSVFRSEAKKILQTYTINEELTELVSSQTESEGLRILDYLFQFKPLNLKLIKLIYDNSYYKMMDELIQLFEVPETLFLLIPIHKRRTEIKRIVRRIGRAESNLAQFWKTTLILPYDGMILEQMIRENCPTRSAKILRKESWGSELGEITYACPVDSFVFSAVDEEATVSAEIGIKYHNTYPDDKLYLGCDHHPNLLYSASTTRVPFLGKETSSKVGFSLIDLRRKNAVFSRLKNLLIAACIAHPLSTKLRDVCYLLIQQFIPLELSDLEILTPSLTGAGISHRLTTRDFDKVNSPNYRANSYMYWTKNYDSAKVLRYAIAQDCNMNIMIRFIFDLSVLIMAQDFNLNQDAHLYQVLRPHFSDQGNNPLFSLGEFEFPVCHDCFYPVQDMAVDGPDECLQLEKKIFPQIAASEDDIDYLKREINVANEKKFFGYHLHPLSHDSKYMVNIGCGLLRRFTEIGGAMYQRTLDSKIKISAPKDVLIALSQIAGMESLNQMSSALLTKLPMSCFIMELLRCFISTLDLDDSTMVRDPDSLVLVECLFETRSHSSFLDQFLLVLGVPKSDLTTPLSLALINPGTYQQVLIEAIRKAPKLSAYITSCLSQSFIVRTGEDSEKIQVLYQMEVIKRARLKILQMGRLPSRDDCSFIHQECNKEDIELRLQLKATDLKYFKCQSMATHHTISLLITDRLVPHGWMCKTSAKCHSVNSYIALPDFIPTVIMTNYILEVNMANTSTVVKGLGSAEWNHNVEELKPPRYFLNLKTVRCYMPLVKEHELCTDFSPWVYRIYGTTSTSSTKLLYALRNLGVSQTDLRSAWCFADGTGGFASCLARFSRNCTVCYSSLSNDSDQRIPDFMPDSIFLSDEEKSRVYKSRMEPMDFLSQQNLTAMCSEFKNVTHHPRPSFLCCDIDTDDQKVITQYRWLLKHQYIGSGMMGFLKCFKTQDIKSFLDDINEENLGWLLLRPEGTSNSSNEFYLVINQNLKRNESSDQMIMEPASRRHLSNDSLRFLISPAAIVKQNSIIFKSGYSLNQMYPLWEGQLLQLSRKIKKGKIMRFGRSRMSGLGGSRVTLEHLVGYISLKVFFSLKEEIPVIPTRAALWNYIKNNSDLLRMTSLGSNMDDVRAFFATNDDLVPKISSRDCSVDEFINHYGEQAIISFIQLLSYFINDGA</sequence>
<keyword evidence="9" id="KW-0067">ATP-binding</keyword>
<keyword evidence="5" id="KW-0808">Transferase</keyword>
<comment type="catalytic activity">
    <reaction evidence="18">
        <text>a 5'-end (5'-triphosphoguanosine)-adenylyl-adenylyl-cytidylyl-adenosine in mRNA + S-adenosyl-L-methionine = a 5'-end (5'-triphosphoguanosine)-(2'-O-methyladenylyl)-adenylyl-cytidylyl-adenosine in mRNA + S-adenosyl-L-homocysteine + H(+)</text>
        <dbReference type="Rhea" id="RHEA:65380"/>
        <dbReference type="Rhea" id="RHEA-COMP:16797"/>
        <dbReference type="Rhea" id="RHEA-COMP:16801"/>
        <dbReference type="ChEBI" id="CHEBI:15378"/>
        <dbReference type="ChEBI" id="CHEBI:57856"/>
        <dbReference type="ChEBI" id="CHEBI:59789"/>
        <dbReference type="ChEBI" id="CHEBI:156482"/>
        <dbReference type="ChEBI" id="CHEBI:156484"/>
    </reaction>
</comment>
<accession>A0A0B5KRB3</accession>
<evidence type="ECO:0000256" key="7">
    <source>
        <dbReference type="ARBA" id="ARBA00022695"/>
    </source>
</evidence>
<evidence type="ECO:0000256" key="13">
    <source>
        <dbReference type="ARBA" id="ARBA00023268"/>
    </source>
</evidence>
<dbReference type="KEGG" id="vg:29126903"/>
<dbReference type="GO" id="GO:0003968">
    <property type="term" value="F:RNA-directed RNA polymerase activity"/>
    <property type="evidence" value="ECO:0007669"/>
    <property type="project" value="UniProtKB-KW"/>
</dbReference>
<evidence type="ECO:0000256" key="5">
    <source>
        <dbReference type="ARBA" id="ARBA00022679"/>
    </source>
</evidence>
<comment type="catalytic activity">
    <reaction evidence="20">
        <text>GTP + H2O = GDP + phosphate + H(+)</text>
        <dbReference type="Rhea" id="RHEA:19669"/>
        <dbReference type="ChEBI" id="CHEBI:15377"/>
        <dbReference type="ChEBI" id="CHEBI:15378"/>
        <dbReference type="ChEBI" id="CHEBI:37565"/>
        <dbReference type="ChEBI" id="CHEBI:43474"/>
        <dbReference type="ChEBI" id="CHEBI:58189"/>
    </reaction>
</comment>
<dbReference type="Pfam" id="PF00946">
    <property type="entry name" value="Mononeg_RNA_pol"/>
    <property type="match status" value="1"/>
</dbReference>
<evidence type="ECO:0000256" key="10">
    <source>
        <dbReference type="ARBA" id="ARBA00022844"/>
    </source>
</evidence>
<evidence type="ECO:0000256" key="2">
    <source>
        <dbReference type="ARBA" id="ARBA00012494"/>
    </source>
</evidence>
<comment type="catalytic activity">
    <reaction evidence="19">
        <text>a 5'-end (5'-triphosphoguanosine)-adenylyl-adenylyl-cytidylyl-adenosine in mRNA + 2 S-adenosyl-L-methionine = a 5'-end (N(7)-methyl 5'-triphosphoguanosine)-(2'-O-methyladenylyl)-adenylyl-cytidylyl-adenosine in mRNA + 2 S-adenosyl-L-homocysteine + H(+)</text>
        <dbReference type="Rhea" id="RHEA:65376"/>
        <dbReference type="Rhea" id="RHEA-COMP:16797"/>
        <dbReference type="Rhea" id="RHEA-COMP:16798"/>
        <dbReference type="ChEBI" id="CHEBI:15378"/>
        <dbReference type="ChEBI" id="CHEBI:57856"/>
        <dbReference type="ChEBI" id="CHEBI:59789"/>
        <dbReference type="ChEBI" id="CHEBI:156483"/>
        <dbReference type="ChEBI" id="CHEBI:156484"/>
        <dbReference type="EC" id="2.1.1.375"/>
    </reaction>
</comment>
<keyword evidence="6" id="KW-0949">S-adenosyl-L-methionine</keyword>
<dbReference type="InterPro" id="IPR014023">
    <property type="entry name" value="Mononeg_RNA_pol_cat"/>
</dbReference>
<dbReference type="InterPro" id="IPR026890">
    <property type="entry name" value="Mononeg_mRNAcap"/>
</dbReference>
<organism evidence="22 23">
    <name type="scientific">Wenzhou Crab Virus 3</name>
    <dbReference type="NCBI Taxonomy" id="1608093"/>
    <lineage>
        <taxon>Viruses</taxon>
        <taxon>Riboviria</taxon>
        <taxon>Orthornavirae</taxon>
        <taxon>Negarnaviricota</taxon>
        <taxon>Haploviricotina</taxon>
        <taxon>Monjiviricetes</taxon>
        <taxon>Jingchuvirales</taxon>
        <taxon>Natareviridae</taxon>
        <taxon>Charybdivirus</taxon>
        <taxon>Charybdivirus charybdis</taxon>
    </lineage>
</organism>
<dbReference type="EMBL" id="KM817603">
    <property type="protein sequence ID" value="AJG39066.1"/>
    <property type="molecule type" value="Viral_cRNA"/>
</dbReference>
<dbReference type="GO" id="GO:0005524">
    <property type="term" value="F:ATP binding"/>
    <property type="evidence" value="ECO:0007669"/>
    <property type="project" value="UniProtKB-KW"/>
</dbReference>
<evidence type="ECO:0000313" key="22">
    <source>
        <dbReference type="EMBL" id="AJG39066.1"/>
    </source>
</evidence>
<gene>
    <name evidence="22" type="primary">L</name>
</gene>
<keyword evidence="10" id="KW-0946">Virion</keyword>
<evidence type="ECO:0000256" key="12">
    <source>
        <dbReference type="ARBA" id="ARBA00023042"/>
    </source>
</evidence>
<name>A0A0B5KRB3_9VIRU</name>
<keyword evidence="8" id="KW-0547">Nucleotide-binding</keyword>
<evidence type="ECO:0000259" key="21">
    <source>
        <dbReference type="PROSITE" id="PS50526"/>
    </source>
</evidence>
<evidence type="ECO:0000256" key="11">
    <source>
        <dbReference type="ARBA" id="ARBA00022953"/>
    </source>
</evidence>
<keyword evidence="12" id="KW-0506">mRNA capping</keyword>
<keyword evidence="3" id="KW-0696">RNA-directed RNA polymerase</keyword>
<dbReference type="GO" id="GO:0044423">
    <property type="term" value="C:virion component"/>
    <property type="evidence" value="ECO:0007669"/>
    <property type="project" value="UniProtKB-KW"/>
</dbReference>
<evidence type="ECO:0000256" key="4">
    <source>
        <dbReference type="ARBA" id="ARBA00022664"/>
    </source>
</evidence>
<dbReference type="EC" id="2.7.7.48" evidence="2"/>
<keyword evidence="7" id="KW-0548">Nucleotidyltransferase</keyword>
<evidence type="ECO:0000256" key="17">
    <source>
        <dbReference type="ARBA" id="ARBA00031012"/>
    </source>
</evidence>
<keyword evidence="13" id="KW-0511">Multifunctional enzyme</keyword>
<keyword evidence="11" id="KW-0693">Viral RNA replication</keyword>
<evidence type="ECO:0000256" key="1">
    <source>
        <dbReference type="ARBA" id="ARBA00004328"/>
    </source>
</evidence>
<keyword evidence="23" id="KW-1185">Reference proteome</keyword>
<comment type="catalytic activity">
    <reaction evidence="14">
        <text>a 5'-end triphospho-adenylyl-adenylyl-cytidylyl-adenosine in mRNA + GDP + H(+) = a 5'-end (5'-triphosphoguanosine)-adenylyl-adenylyl-cytidylyl-adenosine in mRNA + diphosphate</text>
        <dbReference type="Rhea" id="RHEA:65436"/>
        <dbReference type="Rhea" id="RHEA-COMP:16797"/>
        <dbReference type="Rhea" id="RHEA-COMP:16799"/>
        <dbReference type="ChEBI" id="CHEBI:15378"/>
        <dbReference type="ChEBI" id="CHEBI:33019"/>
        <dbReference type="ChEBI" id="CHEBI:58189"/>
        <dbReference type="ChEBI" id="CHEBI:156484"/>
        <dbReference type="ChEBI" id="CHEBI:156503"/>
        <dbReference type="EC" id="2.7.7.88"/>
    </reaction>
</comment>
<dbReference type="GO" id="GO:0004482">
    <property type="term" value="F:mRNA 5'-cap (guanine-N7-)-methyltransferase activity"/>
    <property type="evidence" value="ECO:0007669"/>
    <property type="project" value="InterPro"/>
</dbReference>
<evidence type="ECO:0000256" key="18">
    <source>
        <dbReference type="ARBA" id="ARBA00047332"/>
    </source>
</evidence>
<evidence type="ECO:0000256" key="20">
    <source>
        <dbReference type="ARBA" id="ARBA00048548"/>
    </source>
</evidence>
<dbReference type="Proteomes" id="UP000203564">
    <property type="component" value="Segment"/>
</dbReference>
<evidence type="ECO:0000256" key="8">
    <source>
        <dbReference type="ARBA" id="ARBA00022741"/>
    </source>
</evidence>
<proteinExistence type="predicted"/>
<dbReference type="RefSeq" id="YP_009302836.1">
    <property type="nucleotide sequence ID" value="NC_031248.1"/>
</dbReference>
<comment type="catalytic activity">
    <reaction evidence="15">
        <text>a 5'-end (5'-triphosphoguanosine)-(2'-O-methyladenylyl)-adenylyl-cytidylyl-adenosine in mRNA + S-adenosyl-L-methionine = a 5'-end (N(7)-methyl 5'-triphosphoguanosine)-(2'-O-methyladenylyl)-adenylyl-cytidylyl-adenosine in mRNA + S-adenosyl-L-homocysteine</text>
        <dbReference type="Rhea" id="RHEA:65440"/>
        <dbReference type="Rhea" id="RHEA-COMP:16798"/>
        <dbReference type="Rhea" id="RHEA-COMP:16801"/>
        <dbReference type="ChEBI" id="CHEBI:57856"/>
        <dbReference type="ChEBI" id="CHEBI:59789"/>
        <dbReference type="ChEBI" id="CHEBI:156482"/>
        <dbReference type="ChEBI" id="CHEBI:156483"/>
    </reaction>
</comment>
<evidence type="ECO:0000256" key="15">
    <source>
        <dbReference type="ARBA" id="ARBA00024499"/>
    </source>
</evidence>
<evidence type="ECO:0000256" key="6">
    <source>
        <dbReference type="ARBA" id="ARBA00022691"/>
    </source>
</evidence>
<evidence type="ECO:0000256" key="19">
    <source>
        <dbReference type="ARBA" id="ARBA00047370"/>
    </source>
</evidence>
<evidence type="ECO:0000256" key="14">
    <source>
        <dbReference type="ARBA" id="ARBA00024494"/>
    </source>
</evidence>
<keyword evidence="4" id="KW-0507">mRNA processing</keyword>
<evidence type="ECO:0000313" key="23">
    <source>
        <dbReference type="Proteomes" id="UP000203564"/>
    </source>
</evidence>
<dbReference type="PROSITE" id="PS50526">
    <property type="entry name" value="RDRP_SSRNA_NEG_NONSEG"/>
    <property type="match status" value="1"/>
</dbReference>
<evidence type="ECO:0000256" key="9">
    <source>
        <dbReference type="ARBA" id="ARBA00022840"/>
    </source>
</evidence>
<evidence type="ECO:0000256" key="16">
    <source>
        <dbReference type="ARBA" id="ARBA00030436"/>
    </source>
</evidence>
<dbReference type="Pfam" id="PF14318">
    <property type="entry name" value="Mononeg_mRNAcap"/>
    <property type="match status" value="1"/>
</dbReference>
<feature type="domain" description="RdRp catalytic" evidence="21">
    <location>
        <begin position="584"/>
        <end position="751"/>
    </location>
</feature>
<reference evidence="22 23" key="1">
    <citation type="journal article" date="2015" name="Elife">
        <title>Unprecedented genomic diversity of RNA viruses in arthropods reveals the ancestry of negative-sense RNA viruses.</title>
        <authorList>
            <person name="Li C.X."/>
            <person name="Shi M."/>
            <person name="Tian J.H."/>
            <person name="Lin X.D."/>
            <person name="Kang Y.J."/>
            <person name="Chen L.J."/>
            <person name="Qin X.C."/>
            <person name="Xu J."/>
            <person name="Holmes E.C."/>
            <person name="Zhang Y.Z."/>
        </authorList>
    </citation>
    <scope>NUCLEOTIDE SEQUENCE [LARGE SCALE GENOMIC DNA]</scope>
    <source>
        <strain evidence="22 23">RBX9</strain>
    </source>
</reference>
<evidence type="ECO:0000256" key="3">
    <source>
        <dbReference type="ARBA" id="ARBA00022484"/>
    </source>
</evidence>
<protein>
    <recommendedName>
        <fullName evidence="2">RNA-directed RNA polymerase</fullName>
        <ecNumber evidence="2">2.7.7.48</ecNumber>
    </recommendedName>
    <alternativeName>
        <fullName evidence="17">Replicase</fullName>
    </alternativeName>
    <alternativeName>
        <fullName evidence="16">Transcriptase</fullName>
    </alternativeName>
</protein>
<comment type="subcellular location">
    <subcellularLocation>
        <location evidence="1">Virion</location>
    </subcellularLocation>
</comment>
<dbReference type="GeneID" id="29126903"/>